<dbReference type="AlphaFoldDB" id="A0A075I3H6"/>
<protein>
    <recommendedName>
        <fullName evidence="3">Cobalt transporter subunit (CbtB)</fullName>
    </recommendedName>
</protein>
<proteinExistence type="predicted"/>
<keyword evidence="1" id="KW-0812">Transmembrane</keyword>
<sequence length="71" mass="7854">MSILVQTIKSISTVPKVALAVLIPVFIIGIFIVGFDQGHIFSIIYGESSFIDQFVHELTHDMRHAAGFPCH</sequence>
<evidence type="ECO:0000256" key="1">
    <source>
        <dbReference type="SAM" id="Phobius"/>
    </source>
</evidence>
<keyword evidence="1" id="KW-0472">Membrane</keyword>
<reference evidence="2" key="1">
    <citation type="journal article" date="2014" name="Genome Biol. Evol.">
        <title>Pangenome evidence for extensive interdomain horizontal transfer affecting lineage core and shell genes in uncultured planktonic thaumarchaeota and euryarchaeota.</title>
        <authorList>
            <person name="Deschamps P."/>
            <person name="Zivanovic Y."/>
            <person name="Moreira D."/>
            <person name="Rodriguez-Valera F."/>
            <person name="Lopez-Garcia P."/>
        </authorList>
    </citation>
    <scope>NUCLEOTIDE SEQUENCE</scope>
</reference>
<organism evidence="2">
    <name type="scientific">uncultured marine thaumarchaeote KM3_90_C11</name>
    <dbReference type="NCBI Taxonomy" id="1456342"/>
    <lineage>
        <taxon>Archaea</taxon>
        <taxon>Nitrososphaerota</taxon>
        <taxon>environmental samples</taxon>
    </lineage>
</organism>
<feature type="transmembrane region" description="Helical" evidence="1">
    <location>
        <begin position="17"/>
        <end position="35"/>
    </location>
</feature>
<dbReference type="InterPro" id="IPR012667">
    <property type="entry name" value="CbtB_put"/>
</dbReference>
<keyword evidence="1" id="KW-1133">Transmembrane helix</keyword>
<evidence type="ECO:0008006" key="3">
    <source>
        <dbReference type="Google" id="ProtNLM"/>
    </source>
</evidence>
<dbReference type="EMBL" id="KF901166">
    <property type="protein sequence ID" value="AIF20483.1"/>
    <property type="molecule type" value="Genomic_DNA"/>
</dbReference>
<accession>A0A075I3H6</accession>
<name>A0A075I3H6_9ARCH</name>
<dbReference type="Pfam" id="PF09489">
    <property type="entry name" value="CbtB"/>
    <property type="match status" value="1"/>
</dbReference>
<evidence type="ECO:0000313" key="2">
    <source>
        <dbReference type="EMBL" id="AIF20483.1"/>
    </source>
</evidence>